<dbReference type="InterPro" id="IPR016181">
    <property type="entry name" value="Acyl_CoA_acyltransferase"/>
</dbReference>
<dbReference type="Proteomes" id="UP000621560">
    <property type="component" value="Unassembled WGS sequence"/>
</dbReference>
<comment type="caution">
    <text evidence="1">The sequence shown here is derived from an EMBL/GenBank/DDBJ whole genome shotgun (WGS) entry which is preliminary data.</text>
</comment>
<proteinExistence type="predicted"/>
<gene>
    <name evidence="1" type="ORF">IDH44_15970</name>
</gene>
<organism evidence="1 2">
    <name type="scientific">Paenibacillus sabuli</name>
    <dbReference type="NCBI Taxonomy" id="2772509"/>
    <lineage>
        <taxon>Bacteria</taxon>
        <taxon>Bacillati</taxon>
        <taxon>Bacillota</taxon>
        <taxon>Bacilli</taxon>
        <taxon>Bacillales</taxon>
        <taxon>Paenibacillaceae</taxon>
        <taxon>Paenibacillus</taxon>
    </lineage>
</organism>
<dbReference type="EMBL" id="JACXIZ010000027">
    <property type="protein sequence ID" value="MBD2846693.1"/>
    <property type="molecule type" value="Genomic_DNA"/>
</dbReference>
<dbReference type="SUPFAM" id="SSF55729">
    <property type="entry name" value="Acyl-CoA N-acyltransferases (Nat)"/>
    <property type="match status" value="1"/>
</dbReference>
<sequence>MEKKYNPIDDKTFKISEVLQDLFGGSEPLTMLKMEHKPIPLKKKGDVEYEVRWHTTNLERDGHKVVHIDQNRFGETVMIYRLMYDDGQDDEIITLRVKVISKDGVRVPDSNVHIHVDNKHMEIADIKIEGDRVNRGYGSIMMAGLMKLVQQMQIRGITGWISSVDWDHIDRSEHFYRKHGFDCQLDHENKRGAIVWVNRELESTQD</sequence>
<dbReference type="RefSeq" id="WP_190919324.1">
    <property type="nucleotide sequence ID" value="NZ_JACXIZ010000027.1"/>
</dbReference>
<evidence type="ECO:0000313" key="2">
    <source>
        <dbReference type="Proteomes" id="UP000621560"/>
    </source>
</evidence>
<evidence type="ECO:0000313" key="1">
    <source>
        <dbReference type="EMBL" id="MBD2846693.1"/>
    </source>
</evidence>
<keyword evidence="2" id="KW-1185">Reference proteome</keyword>
<dbReference type="AlphaFoldDB" id="A0A927GSL3"/>
<protein>
    <submittedName>
        <fullName evidence="1">Uncharacterized protein</fullName>
    </submittedName>
</protein>
<dbReference type="Gene3D" id="3.40.630.30">
    <property type="match status" value="1"/>
</dbReference>
<name>A0A927GSL3_9BACL</name>
<reference evidence="1" key="1">
    <citation type="submission" date="2020-09" db="EMBL/GenBank/DDBJ databases">
        <title>A novel bacterium of genus Paenibacillus, isolated from South China Sea.</title>
        <authorList>
            <person name="Huang H."/>
            <person name="Mo K."/>
            <person name="Hu Y."/>
        </authorList>
    </citation>
    <scope>NUCLEOTIDE SEQUENCE</scope>
    <source>
        <strain evidence="1">IB182496</strain>
    </source>
</reference>
<accession>A0A927GSL3</accession>